<name>A0A8B7P1S8_HYAAZ</name>
<dbReference type="KEGG" id="hazt:108676404"/>
<dbReference type="Proteomes" id="UP000694843">
    <property type="component" value="Unplaced"/>
</dbReference>
<dbReference type="Pfam" id="PF19193">
    <property type="entry name" value="Tectonin"/>
    <property type="match status" value="1"/>
</dbReference>
<keyword evidence="2" id="KW-1185">Reference proteome</keyword>
<dbReference type="OrthoDB" id="9930272at2759"/>
<reference evidence="3" key="1">
    <citation type="submission" date="2025-08" db="UniProtKB">
        <authorList>
            <consortium name="RefSeq"/>
        </authorList>
    </citation>
    <scope>IDENTIFICATION</scope>
    <source>
        <tissue evidence="3">Whole organism</tissue>
    </source>
</reference>
<gene>
    <name evidence="3" type="primary">LOC108676404</name>
</gene>
<feature type="region of interest" description="Disordered" evidence="1">
    <location>
        <begin position="1125"/>
        <end position="1274"/>
    </location>
</feature>
<dbReference type="InterPro" id="IPR036322">
    <property type="entry name" value="WD40_repeat_dom_sf"/>
</dbReference>
<dbReference type="GeneID" id="108676404"/>
<feature type="region of interest" description="Disordered" evidence="1">
    <location>
        <begin position="893"/>
        <end position="934"/>
    </location>
</feature>
<feature type="compositionally biased region" description="Basic and acidic residues" evidence="1">
    <location>
        <begin position="1261"/>
        <end position="1274"/>
    </location>
</feature>
<dbReference type="PANTHER" id="PTHR23287:SF16">
    <property type="entry name" value="TECTONIN BETA-PROPELLER REPEAT-CONTAINING PROTEIN 2"/>
    <property type="match status" value="1"/>
</dbReference>
<feature type="compositionally biased region" description="Polar residues" evidence="1">
    <location>
        <begin position="715"/>
        <end position="739"/>
    </location>
</feature>
<dbReference type="Gene3D" id="2.130.10.10">
    <property type="entry name" value="YVTN repeat-like/Quinoprotein amine dehydrogenase"/>
    <property type="match status" value="1"/>
</dbReference>
<dbReference type="InterPro" id="IPR006624">
    <property type="entry name" value="Beta-propeller_rpt_TECPR"/>
</dbReference>
<protein>
    <submittedName>
        <fullName evidence="3">Uncharacterized protein LOC108676404 isoform X1</fullName>
    </submittedName>
</protein>
<feature type="compositionally biased region" description="Basic and acidic residues" evidence="1">
    <location>
        <begin position="333"/>
        <end position="352"/>
    </location>
</feature>
<dbReference type="GO" id="GO:0032527">
    <property type="term" value="P:protein exit from endoplasmic reticulum"/>
    <property type="evidence" value="ECO:0007669"/>
    <property type="project" value="TreeGrafter"/>
</dbReference>
<feature type="compositionally biased region" description="Polar residues" evidence="1">
    <location>
        <begin position="893"/>
        <end position="918"/>
    </location>
</feature>
<proteinExistence type="predicted"/>
<evidence type="ECO:0000313" key="2">
    <source>
        <dbReference type="Proteomes" id="UP000694843"/>
    </source>
</evidence>
<feature type="region of interest" description="Disordered" evidence="1">
    <location>
        <begin position="333"/>
        <end position="372"/>
    </location>
</feature>
<accession>A0A8B7P1S8</accession>
<dbReference type="RefSeq" id="XP_018019967.1">
    <property type="nucleotide sequence ID" value="XM_018164478.2"/>
</dbReference>
<dbReference type="SUPFAM" id="SSF50978">
    <property type="entry name" value="WD40 repeat-like"/>
    <property type="match status" value="1"/>
</dbReference>
<dbReference type="PANTHER" id="PTHR23287">
    <property type="entry name" value="RUBY-EYE2-LIKE PROTEIN"/>
    <property type="match status" value="1"/>
</dbReference>
<feature type="region of interest" description="Disordered" evidence="1">
    <location>
        <begin position="1888"/>
        <end position="1922"/>
    </location>
</feature>
<dbReference type="SMART" id="SM00706">
    <property type="entry name" value="TECPR"/>
    <property type="match status" value="8"/>
</dbReference>
<sequence>MGDNSTLNKDWKEIIALDTITNCLPSHYQHGQQTSPLMVTGISSFEDHLVIASNVGLIFLAHLPSLQIVRLECEKPLSCITNVSATRSANDMVAAGAADGCISIFLLPRHLTQPSCTPKAGHGNDLKRFSVGSLHSAPITSLAWSSSGLKLVTGDAAGVVGLLEMNHDSCQCLARHLFSESLPIVQLSLYKQKVAVSSEQRCIVYDLQDDRLNVVGTKPRKQPGRFGVAWSRCLPACSGVVPSAEPCNLTSSVVANDVPSVASTDDSRFVPTEISSAAFTDVPNAATADVFSNFHTDIPDVSGTVNTPVVLSSGPVVVNDDAEVSSTEVTAVVDKDDITDSKLENTEGEKNSDGGTDDNEYEDSNTTKHMITDTNITTSSTAVFTSKLSCNSVNTNHEVPAIMSTGINSRPQPTTPESEDAVLYTSRPGQRVWMAVAEGQVRTTLLIKDLPLDTRIQLPGISPSVAPPVLSSVKFENIQVMNTGQLVMHSPDSLVIFNPRTLLVEAFFYRENFIRCVSCTARSVFVLSQAGSIFCISDQPVNVGSSAILHPMHGGAEASRKLFMPPLVLKKLGEKVLTHSSNVIEGVVKLSGSIASRVTDAAAGGYIVNGVASEPCTTEGSFSRYSLSNAQLNTAAKQSLAPDGLSRSMYAETPASEQLLTQSLQERLEPPSEPRYNAPLVDANADTYQGTEARDGTPLVIRGKQRRKKHRRTHNPSTPDPESSACSRASSEVRSTTSPYDLPLATEISSEFTVEESERRLGEMLGIECLKNYSVNSHFHDPERRTTEKLDRSCRGSVDSSAPNKCPDFLIDDSQIILNRKEYNNLVLQTNEETHFLPSERDEQTSNICSKDFNFSRQDNDKKRDIDFCKLNGGAKVSSEVAVDDFFQACNKNGNPSDGNTTVSSNPLCGGSADNNLQGYEDSRTSNLGPASSLESTTSELSYYVPSLDGAGPPMQVLRSMSHHDKTILHAEDELTEEVEPMVQLSMKPNGLSAFPSTDGHSGTQEDWSEISLPTPAVAVGGSDDYFVFLDDNNHLHFGDLSERSHITWSSLRLPLSVTAFAVSSSCRSLYLVSGGCLLLCRAQHKESEQILVDSGVHDVVSSLEVGQILDQIISRLGIPVTVEERRGSSVPGEEKRGSPTADEERLGSSAACDDRLESPAPGEERLGSTAPGEERLGSSSPGEERRGSSAPGEERLGSPAPSEERLRSSTPGEERLGCPAPSEERIRSPDEETEVATKSSSNRHTLLCRTDVTSSAAKSTRQDRMFSSQSRDENYLPSRINLPSFFMLLARPLASGVLAVAGDDELVFYVTDDGQVWCLLLTDSQPLRAVEAGRAVLLGSESPLRFVSLAYRDGLLWAMDAKGALHFRAGQSRECPMGLSWGVVQTDQEQDPPPVGDEEEVLERLHSHLVVDPHGLPARSLKPDTQRQHNAHDWLVHNNNNNRADKHTDECNVNDDVSRNPQSLIISHDRAGNRDFQTLSCTPEISSVFSSVVEGIREEVSVHSATQAESVATAAETVAVTTGTVAMTISSGGVAWRVTKCGSVAFRPGVCAAIPQGANTSWWAVGVGERWVDARKPLFTSGGGFVWLCVSKERRVLVLPVATMGSVWTAAGRQRWSMVSAEALYGGHGSLACLNPKGELHLVNPTNFHSEVLTLPDLSPVVCVSQRPEVLWLLTATGDLWIRGGMTSSCNMGTHWHLLDLTQISDVTLRHVSLGLELTWAVDMRGGVYMRQGGLSPPHPYACPQAWLQVDHMRLPGGALFTKVFVGPGRQLVWALDSRHCVYVRVAIFSDLPIGVTWEAVDGVRAINLSISERGRVYAVTEEGHVYERLGVAPPANYVGTAWRKLPGCLASVSVSVDDELWGLSQSGVLCRRQTLHSLHWRRADSCSEPQTAQDSDAGLLLDSETESRRQSIDESWEVIE</sequence>
<dbReference type="InterPro" id="IPR015943">
    <property type="entry name" value="WD40/YVTN_repeat-like_dom_sf"/>
</dbReference>
<evidence type="ECO:0000256" key="1">
    <source>
        <dbReference type="SAM" id="MobiDB-lite"/>
    </source>
</evidence>
<feature type="compositionally biased region" description="Basic and acidic residues" evidence="1">
    <location>
        <begin position="1125"/>
        <end position="1231"/>
    </location>
</feature>
<organism evidence="2 3">
    <name type="scientific">Hyalella azteca</name>
    <name type="common">Amphipod</name>
    <dbReference type="NCBI Taxonomy" id="294128"/>
    <lineage>
        <taxon>Eukaryota</taxon>
        <taxon>Metazoa</taxon>
        <taxon>Ecdysozoa</taxon>
        <taxon>Arthropoda</taxon>
        <taxon>Crustacea</taxon>
        <taxon>Multicrustacea</taxon>
        <taxon>Malacostraca</taxon>
        <taxon>Eumalacostraca</taxon>
        <taxon>Peracarida</taxon>
        <taxon>Amphipoda</taxon>
        <taxon>Senticaudata</taxon>
        <taxon>Talitrida</taxon>
        <taxon>Talitroidea</taxon>
        <taxon>Hyalellidae</taxon>
        <taxon>Hyalella</taxon>
    </lineage>
</organism>
<feature type="compositionally biased region" description="Basic residues" evidence="1">
    <location>
        <begin position="703"/>
        <end position="714"/>
    </location>
</feature>
<evidence type="ECO:0000313" key="3">
    <source>
        <dbReference type="RefSeq" id="XP_018019967.1"/>
    </source>
</evidence>
<feature type="region of interest" description="Disordered" evidence="1">
    <location>
        <begin position="666"/>
        <end position="742"/>
    </location>
</feature>
<dbReference type="GO" id="GO:0005737">
    <property type="term" value="C:cytoplasm"/>
    <property type="evidence" value="ECO:0007669"/>
    <property type="project" value="GOC"/>
</dbReference>